<dbReference type="AlphaFoldDB" id="A0A167KZR7"/>
<feature type="region of interest" description="Disordered" evidence="5">
    <location>
        <begin position="258"/>
        <end position="294"/>
    </location>
</feature>
<evidence type="ECO:0000313" key="7">
    <source>
        <dbReference type="Proteomes" id="UP000076738"/>
    </source>
</evidence>
<dbReference type="EMBL" id="KV417290">
    <property type="protein sequence ID" value="KZO95186.1"/>
    <property type="molecule type" value="Genomic_DNA"/>
</dbReference>
<keyword evidence="3 4" id="KW-0418">Kinase</keyword>
<evidence type="ECO:0000256" key="5">
    <source>
        <dbReference type="SAM" id="MobiDB-lite"/>
    </source>
</evidence>
<dbReference type="EC" id="2.7.-.-" evidence="4"/>
<dbReference type="GO" id="GO:0032958">
    <property type="term" value="P:inositol phosphate biosynthetic process"/>
    <property type="evidence" value="ECO:0007669"/>
    <property type="project" value="InterPro"/>
</dbReference>
<sequence>MNGNIGITSIHPATKASPAAAPGPSSVPMQVGGHPDTVELSADGSFVIKTVLPTEHTFYDALGSTPALSQLWEWTPQFYGTLRLEGRMQPDGELVPAPSVGVTGTESLVLENVCQYFERADVIDVKLGRVLWEEGATEEKRMRMDQRARETTSAETGVRLTGFNVYNRLTNSFITYPKSYGYSFTPSQLPSGISAFFPLALSPSEHGLPPDLLTTVLRGIEDEVEELVEVLEATEVRIVGSSVLVVYEGEEGALREALKKQEEMQSPSDDAGGADDEGEEDEDMDDEESEPEETSKLPWIVRLIDFAHARYVPGQGPDENILFGLRTLLRLLKGRRQEVKRLAASSGSGRAP</sequence>
<dbReference type="GO" id="GO:0008440">
    <property type="term" value="F:inositol-1,4,5-trisphosphate 3-kinase activity"/>
    <property type="evidence" value="ECO:0007669"/>
    <property type="project" value="TreeGrafter"/>
</dbReference>
<keyword evidence="2 4" id="KW-0808">Transferase</keyword>
<protein>
    <recommendedName>
        <fullName evidence="4">Kinase</fullName>
        <ecNumber evidence="4">2.7.-.-</ecNumber>
    </recommendedName>
</protein>
<dbReference type="GO" id="GO:0000824">
    <property type="term" value="F:inositol-1,4,5,6-tetrakisphosphate 3-kinase activity"/>
    <property type="evidence" value="ECO:0007669"/>
    <property type="project" value="TreeGrafter"/>
</dbReference>
<gene>
    <name evidence="6" type="ORF">CALVIDRAFT_599338</name>
</gene>
<organism evidence="6 7">
    <name type="scientific">Calocera viscosa (strain TUFC12733)</name>
    <dbReference type="NCBI Taxonomy" id="1330018"/>
    <lineage>
        <taxon>Eukaryota</taxon>
        <taxon>Fungi</taxon>
        <taxon>Dikarya</taxon>
        <taxon>Basidiomycota</taxon>
        <taxon>Agaricomycotina</taxon>
        <taxon>Dacrymycetes</taxon>
        <taxon>Dacrymycetales</taxon>
        <taxon>Dacrymycetaceae</taxon>
        <taxon>Calocera</taxon>
    </lineage>
</organism>
<evidence type="ECO:0000256" key="2">
    <source>
        <dbReference type="ARBA" id="ARBA00022679"/>
    </source>
</evidence>
<dbReference type="GO" id="GO:0005634">
    <property type="term" value="C:nucleus"/>
    <property type="evidence" value="ECO:0007669"/>
    <property type="project" value="TreeGrafter"/>
</dbReference>
<comment type="similarity">
    <text evidence="1 4">Belongs to the inositol phosphokinase (IPK) family.</text>
</comment>
<accession>A0A167KZR7</accession>
<feature type="region of interest" description="Disordered" evidence="5">
    <location>
        <begin position="1"/>
        <end position="35"/>
    </location>
</feature>
<proteinExistence type="inferred from homology"/>
<name>A0A167KZR7_CALVF</name>
<dbReference type="InterPro" id="IPR038286">
    <property type="entry name" value="IPK_sf"/>
</dbReference>
<reference evidence="6 7" key="1">
    <citation type="journal article" date="2016" name="Mol. Biol. Evol.">
        <title>Comparative Genomics of Early-Diverging Mushroom-Forming Fungi Provides Insights into the Origins of Lignocellulose Decay Capabilities.</title>
        <authorList>
            <person name="Nagy L.G."/>
            <person name="Riley R."/>
            <person name="Tritt A."/>
            <person name="Adam C."/>
            <person name="Daum C."/>
            <person name="Floudas D."/>
            <person name="Sun H."/>
            <person name="Yadav J.S."/>
            <person name="Pangilinan J."/>
            <person name="Larsson K.H."/>
            <person name="Matsuura K."/>
            <person name="Barry K."/>
            <person name="Labutti K."/>
            <person name="Kuo R."/>
            <person name="Ohm R.A."/>
            <person name="Bhattacharya S.S."/>
            <person name="Shirouzu T."/>
            <person name="Yoshinaga Y."/>
            <person name="Martin F.M."/>
            <person name="Grigoriev I.V."/>
            <person name="Hibbett D.S."/>
        </authorList>
    </citation>
    <scope>NUCLEOTIDE SEQUENCE [LARGE SCALE GENOMIC DNA]</scope>
    <source>
        <strain evidence="6 7">TUFC12733</strain>
    </source>
</reference>
<dbReference type="GO" id="GO:0005737">
    <property type="term" value="C:cytoplasm"/>
    <property type="evidence" value="ECO:0007669"/>
    <property type="project" value="TreeGrafter"/>
</dbReference>
<dbReference type="Gene3D" id="3.30.470.160">
    <property type="entry name" value="Inositol polyphosphate kinase"/>
    <property type="match status" value="1"/>
</dbReference>
<evidence type="ECO:0000313" key="6">
    <source>
        <dbReference type="EMBL" id="KZO95186.1"/>
    </source>
</evidence>
<dbReference type="PANTHER" id="PTHR12400:SF108">
    <property type="entry name" value="KINASE"/>
    <property type="match status" value="1"/>
</dbReference>
<evidence type="ECO:0000256" key="3">
    <source>
        <dbReference type="ARBA" id="ARBA00022777"/>
    </source>
</evidence>
<feature type="compositionally biased region" description="Low complexity" evidence="5">
    <location>
        <begin position="12"/>
        <end position="28"/>
    </location>
</feature>
<evidence type="ECO:0000256" key="4">
    <source>
        <dbReference type="RuleBase" id="RU363090"/>
    </source>
</evidence>
<dbReference type="InterPro" id="IPR005522">
    <property type="entry name" value="IPK"/>
</dbReference>
<feature type="compositionally biased region" description="Acidic residues" evidence="5">
    <location>
        <begin position="272"/>
        <end position="292"/>
    </location>
</feature>
<dbReference type="SUPFAM" id="SSF56104">
    <property type="entry name" value="SAICAR synthase-like"/>
    <property type="match status" value="1"/>
</dbReference>
<dbReference type="Proteomes" id="UP000076738">
    <property type="component" value="Unassembled WGS sequence"/>
</dbReference>
<dbReference type="OrthoDB" id="338650at2759"/>
<evidence type="ECO:0000256" key="1">
    <source>
        <dbReference type="ARBA" id="ARBA00007374"/>
    </source>
</evidence>
<dbReference type="STRING" id="1330018.A0A167KZR7"/>
<dbReference type="PANTHER" id="PTHR12400">
    <property type="entry name" value="INOSITOL POLYPHOSPHATE KINASE"/>
    <property type="match status" value="1"/>
</dbReference>
<dbReference type="Pfam" id="PF03770">
    <property type="entry name" value="IPK"/>
    <property type="match status" value="1"/>
</dbReference>
<keyword evidence="7" id="KW-1185">Reference proteome</keyword>
<dbReference type="GO" id="GO:0046854">
    <property type="term" value="P:phosphatidylinositol phosphate biosynthetic process"/>
    <property type="evidence" value="ECO:0007669"/>
    <property type="project" value="TreeGrafter"/>
</dbReference>